<evidence type="ECO:0000313" key="1">
    <source>
        <dbReference type="EMBL" id="TKW57946.1"/>
    </source>
</evidence>
<protein>
    <submittedName>
        <fullName evidence="1">Uncharacterized protein</fullName>
    </submittedName>
</protein>
<dbReference type="Proteomes" id="UP000310108">
    <property type="component" value="Unassembled WGS sequence"/>
</dbReference>
<dbReference type="AlphaFoldDB" id="A0A4V6DK18"/>
<gene>
    <name evidence="1" type="ORF">CTA1_3041</name>
</gene>
<sequence>MLRASSEDLMVKLDLASEWDDWSIEIDDSTTSTLSQTLFRVSGFDTILGKTAPAPEEDKVLIMAASSAMPSMMAWLSRRDSMVVSFSSTKEVRISTLVSENPCANVPRVVSIPWREWLLSSDASLLPKSVN</sequence>
<organism evidence="1 2">
    <name type="scientific">Colletotrichum tanaceti</name>
    <dbReference type="NCBI Taxonomy" id="1306861"/>
    <lineage>
        <taxon>Eukaryota</taxon>
        <taxon>Fungi</taxon>
        <taxon>Dikarya</taxon>
        <taxon>Ascomycota</taxon>
        <taxon>Pezizomycotina</taxon>
        <taxon>Sordariomycetes</taxon>
        <taxon>Hypocreomycetidae</taxon>
        <taxon>Glomerellales</taxon>
        <taxon>Glomerellaceae</taxon>
        <taxon>Colletotrichum</taxon>
        <taxon>Colletotrichum destructivum species complex</taxon>
    </lineage>
</organism>
<comment type="caution">
    <text evidence="1">The sequence shown here is derived from an EMBL/GenBank/DDBJ whole genome shotgun (WGS) entry which is preliminary data.</text>
</comment>
<proteinExistence type="predicted"/>
<dbReference type="EMBL" id="PJEX01000032">
    <property type="protein sequence ID" value="TKW57946.1"/>
    <property type="molecule type" value="Genomic_DNA"/>
</dbReference>
<accession>A0A4V6DK18</accession>
<evidence type="ECO:0000313" key="2">
    <source>
        <dbReference type="Proteomes" id="UP000310108"/>
    </source>
</evidence>
<name>A0A4V6DK18_9PEZI</name>
<reference evidence="1 2" key="1">
    <citation type="journal article" date="2019" name="PLoS ONE">
        <title>Comparative genome analysis indicates high evolutionary potential of pathogenicity genes in Colletotrichum tanaceti.</title>
        <authorList>
            <person name="Lelwala R.V."/>
            <person name="Korhonen P.K."/>
            <person name="Young N.D."/>
            <person name="Scott J.B."/>
            <person name="Ades P.A."/>
            <person name="Gasser R.B."/>
            <person name="Taylor P.W.J."/>
        </authorList>
    </citation>
    <scope>NUCLEOTIDE SEQUENCE [LARGE SCALE GENOMIC DNA]</scope>
    <source>
        <strain evidence="1">BRIP57314</strain>
    </source>
</reference>
<keyword evidence="2" id="KW-1185">Reference proteome</keyword>